<evidence type="ECO:0000313" key="1">
    <source>
        <dbReference type="EMBL" id="KPJ69693.1"/>
    </source>
</evidence>
<reference evidence="1 2" key="1">
    <citation type="journal article" date="2015" name="Microbiome">
        <title>Genomic resolution of linkages in carbon, nitrogen, and sulfur cycling among widespread estuary sediment bacteria.</title>
        <authorList>
            <person name="Baker B.J."/>
            <person name="Lazar C.S."/>
            <person name="Teske A.P."/>
            <person name="Dick G.J."/>
        </authorList>
    </citation>
    <scope>NUCLEOTIDE SEQUENCE [LARGE SCALE GENOMIC DNA]</scope>
    <source>
        <strain evidence="1">DG_54_3</strain>
    </source>
</reference>
<proteinExistence type="predicted"/>
<dbReference type="Proteomes" id="UP000051861">
    <property type="component" value="Unassembled WGS sequence"/>
</dbReference>
<comment type="caution">
    <text evidence="1">The sequence shown here is derived from an EMBL/GenBank/DDBJ whole genome shotgun (WGS) entry which is preliminary data.</text>
</comment>
<sequence length="107" mass="12042">MKQLIALIILICVFFITPGAWASEKPSLNIPIKTLYSAPQEDSNPIYDIPIEVKLLDISDDGNWYKVKIAYSLGPFNYTYVGWTHVPIIEILAERETSEIASLSDPN</sequence>
<name>A0A0S7Y4K2_UNCSA</name>
<accession>A0A0S7Y4K2</accession>
<protein>
    <submittedName>
        <fullName evidence="1">Uncharacterized protein</fullName>
    </submittedName>
</protein>
<dbReference type="AlphaFoldDB" id="A0A0S7Y4K2"/>
<dbReference type="EMBL" id="LIZX01000016">
    <property type="protein sequence ID" value="KPJ69693.1"/>
    <property type="molecule type" value="Genomic_DNA"/>
</dbReference>
<evidence type="ECO:0000313" key="2">
    <source>
        <dbReference type="Proteomes" id="UP000051861"/>
    </source>
</evidence>
<organism evidence="1 2">
    <name type="scientific">candidate division WOR-1 bacterium DG_54_3</name>
    <dbReference type="NCBI Taxonomy" id="1703775"/>
    <lineage>
        <taxon>Bacteria</taxon>
        <taxon>Bacillati</taxon>
        <taxon>Saganbacteria</taxon>
    </lineage>
</organism>
<gene>
    <name evidence="1" type="ORF">AMJ44_02775</name>
</gene>